<dbReference type="GO" id="GO:0016020">
    <property type="term" value="C:membrane"/>
    <property type="evidence" value="ECO:0007669"/>
    <property type="project" value="UniProtKB-SubCell"/>
</dbReference>
<dbReference type="NCBIfam" id="TIGR00785">
    <property type="entry name" value="dass"/>
    <property type="match status" value="1"/>
</dbReference>
<dbReference type="OrthoDB" id="1401038at2"/>
<dbReference type="PANTHER" id="PTHR42826">
    <property type="entry name" value="DICARBOXYLATE TRANSPORTER 2.1, CHLOROPLASTIC"/>
    <property type="match status" value="1"/>
</dbReference>
<dbReference type="AlphaFoldDB" id="A0A143PLA4"/>
<evidence type="ECO:0000256" key="5">
    <source>
        <dbReference type="ARBA" id="ARBA00023136"/>
    </source>
</evidence>
<feature type="transmembrane region" description="Helical" evidence="6">
    <location>
        <begin position="329"/>
        <end position="347"/>
    </location>
</feature>
<proteinExistence type="inferred from homology"/>
<feature type="transmembrane region" description="Helical" evidence="6">
    <location>
        <begin position="280"/>
        <end position="298"/>
    </location>
</feature>
<keyword evidence="5 6" id="KW-0472">Membrane</keyword>
<evidence type="ECO:0000313" key="7">
    <source>
        <dbReference type="EMBL" id="AMY09023.1"/>
    </source>
</evidence>
<dbReference type="Pfam" id="PF00939">
    <property type="entry name" value="Na_sulph_symp"/>
    <property type="match status" value="1"/>
</dbReference>
<evidence type="ECO:0000256" key="3">
    <source>
        <dbReference type="ARBA" id="ARBA00022692"/>
    </source>
</evidence>
<reference evidence="7 8" key="1">
    <citation type="journal article" date="2016" name="Genome Announc.">
        <title>First Complete Genome Sequence of a Subdivision 6 Acidobacterium Strain.</title>
        <authorList>
            <person name="Huang S."/>
            <person name="Vieira S."/>
            <person name="Bunk B."/>
            <person name="Riedel T."/>
            <person name="Sproer C."/>
            <person name="Overmann J."/>
        </authorList>
    </citation>
    <scope>NUCLEOTIDE SEQUENCE [LARGE SCALE GENOMIC DNA]</scope>
    <source>
        <strain evidence="8">DSM 100886 HEG_-6_39</strain>
    </source>
</reference>
<feature type="transmembrane region" description="Helical" evidence="6">
    <location>
        <begin position="184"/>
        <end position="204"/>
    </location>
</feature>
<dbReference type="Proteomes" id="UP000076079">
    <property type="component" value="Chromosome"/>
</dbReference>
<comment type="similarity">
    <text evidence="2">Belongs to the SLC13A/DASS transporter (TC 2.A.47) family. DIT1 subfamily.</text>
</comment>
<feature type="transmembrane region" description="Helical" evidence="6">
    <location>
        <begin position="224"/>
        <end position="247"/>
    </location>
</feature>
<dbReference type="RefSeq" id="WP_110170804.1">
    <property type="nucleotide sequence ID" value="NZ_CP015136.1"/>
</dbReference>
<accession>A0A143PLA4</accession>
<dbReference type="EMBL" id="CP015136">
    <property type="protein sequence ID" value="AMY09023.1"/>
    <property type="molecule type" value="Genomic_DNA"/>
</dbReference>
<reference evidence="8" key="2">
    <citation type="submission" date="2016-04" db="EMBL/GenBank/DDBJ databases">
        <title>First Complete Genome Sequence of a Subdivision 6 Acidobacterium.</title>
        <authorList>
            <person name="Huang S."/>
            <person name="Vieira S."/>
            <person name="Bunk B."/>
            <person name="Riedel T."/>
            <person name="Sproeer C."/>
            <person name="Overmann J."/>
        </authorList>
    </citation>
    <scope>NUCLEOTIDE SEQUENCE [LARGE SCALE GENOMIC DNA]</scope>
    <source>
        <strain evidence="8">DSM 100886 HEG_-6_39</strain>
    </source>
</reference>
<name>A0A143PLA4_LUTPR</name>
<evidence type="ECO:0000256" key="4">
    <source>
        <dbReference type="ARBA" id="ARBA00022989"/>
    </source>
</evidence>
<keyword evidence="8" id="KW-1185">Reference proteome</keyword>
<dbReference type="PIRSF" id="PIRSF002457">
    <property type="entry name" value="DASS"/>
    <property type="match status" value="1"/>
</dbReference>
<dbReference type="InterPro" id="IPR030676">
    <property type="entry name" value="CitT-rel"/>
</dbReference>
<dbReference type="InterPro" id="IPR001898">
    <property type="entry name" value="SLC13A/DASS"/>
</dbReference>
<keyword evidence="3 6" id="KW-0812">Transmembrane</keyword>
<feature type="transmembrane region" description="Helical" evidence="6">
    <location>
        <begin position="451"/>
        <end position="476"/>
    </location>
</feature>
<evidence type="ECO:0000313" key="8">
    <source>
        <dbReference type="Proteomes" id="UP000076079"/>
    </source>
</evidence>
<keyword evidence="4 6" id="KW-1133">Transmembrane helix</keyword>
<sequence length="479" mass="50209">MSGAVTPAAPAVQTTRSPWIARIACLALAVGLWFTPVPEGLTAAPWHLFALFAAAIFSVVCGALPILTASLFAIAVAVLARVISPAAAWSGFANGTIVLIIAAFLVARAVVKCGLGERIGHVVVRAFGRSTLGLSYSLFLVDAVIAPAFPSNTARSGVLYSLAMSLTATAGARPNDPSRARLGAFLMFSGVASLTLSSGLWLTAMAANPLGTEIARAYGVNIGFGSWLLASSLPTLLAMAVLPWVLYRVMAPEVTSTPDAPAAAREALAALGPLTRDERIVTITFLVMVALWASASTFGIDATAVAFLGLGVFLATGVLTAADIAKEGDVLATYLWFALLFAMSSQLNELGFMSYVGERLALAMQGWSWLVAGLTLVLAYILLHLLFVSQTAHLLALFGVFMDVGVKVGVPAMPLALLLLFATNFFSAITPQASSANLLFAGSGYLSQRDLYRLGAITTVVNLIIYLVIGTPWFFLVMR</sequence>
<feature type="transmembrane region" description="Helical" evidence="6">
    <location>
        <begin position="49"/>
        <end position="80"/>
    </location>
</feature>
<feature type="transmembrane region" description="Helical" evidence="6">
    <location>
        <begin position="19"/>
        <end position="37"/>
    </location>
</feature>
<dbReference type="KEGG" id="abac:LuPra_02232"/>
<feature type="transmembrane region" description="Helical" evidence="6">
    <location>
        <begin position="367"/>
        <end position="387"/>
    </location>
</feature>
<feature type="transmembrane region" description="Helical" evidence="6">
    <location>
        <begin position="408"/>
        <end position="431"/>
    </location>
</feature>
<evidence type="ECO:0000256" key="2">
    <source>
        <dbReference type="ARBA" id="ARBA00007349"/>
    </source>
</evidence>
<dbReference type="PATRIC" id="fig|1813736.3.peg.2343"/>
<feature type="transmembrane region" description="Helical" evidence="6">
    <location>
        <begin position="304"/>
        <end position="322"/>
    </location>
</feature>
<organism evidence="7 8">
    <name type="scientific">Luteitalea pratensis</name>
    <dbReference type="NCBI Taxonomy" id="1855912"/>
    <lineage>
        <taxon>Bacteria</taxon>
        <taxon>Pseudomonadati</taxon>
        <taxon>Acidobacteriota</taxon>
        <taxon>Vicinamibacteria</taxon>
        <taxon>Vicinamibacterales</taxon>
        <taxon>Vicinamibacteraceae</taxon>
        <taxon>Luteitalea</taxon>
    </lineage>
</organism>
<comment type="subcellular location">
    <subcellularLocation>
        <location evidence="1">Membrane</location>
        <topology evidence="1">Multi-pass membrane protein</topology>
    </subcellularLocation>
</comment>
<evidence type="ECO:0000256" key="1">
    <source>
        <dbReference type="ARBA" id="ARBA00004141"/>
    </source>
</evidence>
<dbReference type="STRING" id="1855912.LuPra_02232"/>
<feature type="transmembrane region" description="Helical" evidence="6">
    <location>
        <begin position="86"/>
        <end position="111"/>
    </location>
</feature>
<dbReference type="GO" id="GO:0022857">
    <property type="term" value="F:transmembrane transporter activity"/>
    <property type="evidence" value="ECO:0007669"/>
    <property type="project" value="InterPro"/>
</dbReference>
<protein>
    <submittedName>
        <fullName evidence="7">Malate transporter YflS</fullName>
    </submittedName>
</protein>
<evidence type="ECO:0000256" key="6">
    <source>
        <dbReference type="SAM" id="Phobius"/>
    </source>
</evidence>
<gene>
    <name evidence="7" type="primary">yflS</name>
    <name evidence="7" type="ORF">LuPra_02232</name>
</gene>